<evidence type="ECO:0000313" key="2">
    <source>
        <dbReference type="Proteomes" id="UP001054889"/>
    </source>
</evidence>
<accession>A0AAV5C3A0</accession>
<evidence type="ECO:0000313" key="1">
    <source>
        <dbReference type="EMBL" id="GJM93179.1"/>
    </source>
</evidence>
<protein>
    <recommendedName>
        <fullName evidence="3">Reverse transcriptase-like protein</fullName>
    </recommendedName>
</protein>
<dbReference type="PANTHER" id="PTHR33116">
    <property type="entry name" value="REVERSE TRANSCRIPTASE ZINC-BINDING DOMAIN-CONTAINING PROTEIN-RELATED-RELATED"/>
    <property type="match status" value="1"/>
</dbReference>
<comment type="caution">
    <text evidence="1">The sequence shown here is derived from an EMBL/GenBank/DDBJ whole genome shotgun (WGS) entry which is preliminary data.</text>
</comment>
<sequence>MKEEVHSVLNIQKEALAEKYLGLPTEMGKATNGVFEYIPARIKTLIGGWSGRETSCAGREVLLKYVAQAVPSYPMSCFLLPATTCKKLRLAISNYWWGSSADNRHIHWQKWDQLTQPKINGGMGFRDLKLFNVAMLGKQGWRLVTKPDSLCARVLKGRYFHNQEFIETTRKKHASATWHAILAGRKALHGGLIKRIGNGTTTSIWEQRWIPNHFGGSLLTPSEGNNVHKVVDLLTESGQ</sequence>
<dbReference type="EMBL" id="BQKI01000004">
    <property type="protein sequence ID" value="GJM93179.1"/>
    <property type="molecule type" value="Genomic_DNA"/>
</dbReference>
<dbReference type="AlphaFoldDB" id="A0AAV5C3A0"/>
<proteinExistence type="predicted"/>
<dbReference type="PANTHER" id="PTHR33116:SF86">
    <property type="entry name" value="REVERSE TRANSCRIPTASE DOMAIN-CONTAINING PROTEIN"/>
    <property type="match status" value="1"/>
</dbReference>
<name>A0AAV5C3A0_ELECO</name>
<keyword evidence="2" id="KW-1185">Reference proteome</keyword>
<reference evidence="1" key="2">
    <citation type="submission" date="2021-12" db="EMBL/GenBank/DDBJ databases">
        <title>Resequencing data analysis of finger millet.</title>
        <authorList>
            <person name="Hatakeyama M."/>
            <person name="Aluri S."/>
            <person name="Balachadran M.T."/>
            <person name="Sivarajan S.R."/>
            <person name="Poveda L."/>
            <person name="Shimizu-Inatsugi R."/>
            <person name="Schlapbach R."/>
            <person name="Sreeman S.M."/>
            <person name="Shimizu K.K."/>
        </authorList>
    </citation>
    <scope>NUCLEOTIDE SEQUENCE</scope>
</reference>
<reference evidence="1" key="1">
    <citation type="journal article" date="2018" name="DNA Res.">
        <title>Multiple hybrid de novo genome assembly of finger millet, an orphan allotetraploid crop.</title>
        <authorList>
            <person name="Hatakeyama M."/>
            <person name="Aluri S."/>
            <person name="Balachadran M.T."/>
            <person name="Sivarajan S.R."/>
            <person name="Patrignani A."/>
            <person name="Gruter S."/>
            <person name="Poveda L."/>
            <person name="Shimizu-Inatsugi R."/>
            <person name="Baeten J."/>
            <person name="Francoijs K.J."/>
            <person name="Nataraja K.N."/>
            <person name="Reddy Y.A.N."/>
            <person name="Phadnis S."/>
            <person name="Ravikumar R.L."/>
            <person name="Schlapbach R."/>
            <person name="Sreeman S.M."/>
            <person name="Shimizu K.K."/>
        </authorList>
    </citation>
    <scope>NUCLEOTIDE SEQUENCE</scope>
</reference>
<gene>
    <name evidence="1" type="primary">ga09714</name>
    <name evidence="1" type="ORF">PR202_ga09714</name>
</gene>
<dbReference type="Proteomes" id="UP001054889">
    <property type="component" value="Unassembled WGS sequence"/>
</dbReference>
<organism evidence="1 2">
    <name type="scientific">Eleusine coracana subsp. coracana</name>
    <dbReference type="NCBI Taxonomy" id="191504"/>
    <lineage>
        <taxon>Eukaryota</taxon>
        <taxon>Viridiplantae</taxon>
        <taxon>Streptophyta</taxon>
        <taxon>Embryophyta</taxon>
        <taxon>Tracheophyta</taxon>
        <taxon>Spermatophyta</taxon>
        <taxon>Magnoliopsida</taxon>
        <taxon>Liliopsida</taxon>
        <taxon>Poales</taxon>
        <taxon>Poaceae</taxon>
        <taxon>PACMAD clade</taxon>
        <taxon>Chloridoideae</taxon>
        <taxon>Cynodonteae</taxon>
        <taxon>Eleusininae</taxon>
        <taxon>Eleusine</taxon>
    </lineage>
</organism>
<evidence type="ECO:0008006" key="3">
    <source>
        <dbReference type="Google" id="ProtNLM"/>
    </source>
</evidence>